<feature type="compositionally biased region" description="Low complexity" evidence="2">
    <location>
        <begin position="8"/>
        <end position="23"/>
    </location>
</feature>
<dbReference type="GO" id="GO:0030991">
    <property type="term" value="C:intraciliary transport particle A"/>
    <property type="evidence" value="ECO:0007669"/>
    <property type="project" value="InterPro"/>
</dbReference>
<organism evidence="3 4">
    <name type="scientific">Spizellomyces punctatus (strain DAOM BR117)</name>
    <dbReference type="NCBI Taxonomy" id="645134"/>
    <lineage>
        <taxon>Eukaryota</taxon>
        <taxon>Fungi</taxon>
        <taxon>Fungi incertae sedis</taxon>
        <taxon>Chytridiomycota</taxon>
        <taxon>Chytridiomycota incertae sedis</taxon>
        <taxon>Chytridiomycetes</taxon>
        <taxon>Spizellomycetales</taxon>
        <taxon>Spizellomycetaceae</taxon>
        <taxon>Spizellomyces</taxon>
    </lineage>
</organism>
<dbReference type="PANTHER" id="PTHR33724:SF1">
    <property type="entry name" value="INTRAFLAGELLAR TRANSPORT PROTEIN 43 HOMOLOG"/>
    <property type="match status" value="1"/>
</dbReference>
<dbReference type="GeneID" id="27684945"/>
<evidence type="ECO:0000256" key="2">
    <source>
        <dbReference type="SAM" id="MobiDB-lite"/>
    </source>
</evidence>
<dbReference type="InParanoid" id="A0A0L0HRR8"/>
<name>A0A0L0HRR8_SPIPD</name>
<dbReference type="EMBL" id="KQ257451">
    <property type="protein sequence ID" value="KND03813.1"/>
    <property type="molecule type" value="Genomic_DNA"/>
</dbReference>
<dbReference type="PANTHER" id="PTHR33724">
    <property type="entry name" value="INTRAFLAGELLAR TRANSPORT PROTEIN 43 HOMOLOG"/>
    <property type="match status" value="1"/>
</dbReference>
<dbReference type="InterPro" id="IPR029302">
    <property type="entry name" value="IFT43"/>
</dbReference>
<keyword evidence="1" id="KW-0970">Cilium biogenesis/degradation</keyword>
<protein>
    <recommendedName>
        <fullName evidence="5">Intraflagellar transport protein 43</fullName>
    </recommendedName>
</protein>
<keyword evidence="4" id="KW-1185">Reference proteome</keyword>
<proteinExistence type="predicted"/>
<dbReference type="STRING" id="645134.A0A0L0HRR8"/>
<dbReference type="eggNOG" id="ENOG502RXJ2">
    <property type="taxonomic scope" value="Eukaryota"/>
</dbReference>
<dbReference type="OrthoDB" id="206950at2759"/>
<reference evidence="3 4" key="1">
    <citation type="submission" date="2009-08" db="EMBL/GenBank/DDBJ databases">
        <title>The Genome Sequence of Spizellomyces punctatus strain DAOM BR117.</title>
        <authorList>
            <consortium name="The Broad Institute Genome Sequencing Platform"/>
            <person name="Russ C."/>
            <person name="Cuomo C."/>
            <person name="Shea T."/>
            <person name="Young S.K."/>
            <person name="Zeng Q."/>
            <person name="Koehrsen M."/>
            <person name="Haas B."/>
            <person name="Borodovsky M."/>
            <person name="Guigo R."/>
            <person name="Alvarado L."/>
            <person name="Berlin A."/>
            <person name="Bochicchio J."/>
            <person name="Borenstein D."/>
            <person name="Chapman S."/>
            <person name="Chen Z."/>
            <person name="Engels R."/>
            <person name="Freedman E."/>
            <person name="Gellesch M."/>
            <person name="Goldberg J."/>
            <person name="Griggs A."/>
            <person name="Gujja S."/>
            <person name="Heiman D."/>
            <person name="Hepburn T."/>
            <person name="Howarth C."/>
            <person name="Jen D."/>
            <person name="Larson L."/>
            <person name="Lewis B."/>
            <person name="Mehta T."/>
            <person name="Park D."/>
            <person name="Pearson M."/>
            <person name="Roberts A."/>
            <person name="Saif S."/>
            <person name="Shenoy N."/>
            <person name="Sisk P."/>
            <person name="Stolte C."/>
            <person name="Sykes S."/>
            <person name="Thomson T."/>
            <person name="Walk T."/>
            <person name="White J."/>
            <person name="Yandava C."/>
            <person name="Burger G."/>
            <person name="Gray M.W."/>
            <person name="Holland P.W.H."/>
            <person name="King N."/>
            <person name="Lang F.B.F."/>
            <person name="Roger A.J."/>
            <person name="Ruiz-Trillo I."/>
            <person name="Lander E."/>
            <person name="Nusbaum C."/>
        </authorList>
    </citation>
    <scope>NUCLEOTIDE SEQUENCE [LARGE SCALE GENOMIC DNA]</scope>
    <source>
        <strain evidence="3 4">DAOM BR117</strain>
    </source>
</reference>
<dbReference type="VEuPathDB" id="FungiDB:SPPG_01269"/>
<dbReference type="GO" id="GO:0035721">
    <property type="term" value="P:intraciliary retrograde transport"/>
    <property type="evidence" value="ECO:0007669"/>
    <property type="project" value="TreeGrafter"/>
</dbReference>
<evidence type="ECO:0008006" key="5">
    <source>
        <dbReference type="Google" id="ProtNLM"/>
    </source>
</evidence>
<evidence type="ECO:0000313" key="4">
    <source>
        <dbReference type="Proteomes" id="UP000053201"/>
    </source>
</evidence>
<feature type="compositionally biased region" description="Basic and acidic residues" evidence="2">
    <location>
        <begin position="140"/>
        <end position="151"/>
    </location>
</feature>
<dbReference type="RefSeq" id="XP_016611852.1">
    <property type="nucleotide sequence ID" value="XM_016749594.1"/>
</dbReference>
<dbReference type="Pfam" id="PF15305">
    <property type="entry name" value="IFT43"/>
    <property type="match status" value="1"/>
</dbReference>
<dbReference type="AlphaFoldDB" id="A0A0L0HRR8"/>
<sequence>MSDTHYVPNPALSASLANALEAAAEADKRDARESPPPSRPPPKPAGRRKKAYKSTENLSRTLGNDGDNVIDATPEETIHIAEPSAGIRSGGEAFSNMPDKLQPETEKRARKSRRHRDAKQNDEGPMMASSSRSRSGWELGGREASIDHEPENGGFMMRKSGKQRGGFVDDADDGDNKAANLENLKKHTTVGNGGTEEAVIMIIPDLDDVQDDEMLTTVAAAPAVKVNRFKTIKELDGDLMASTGQLVEPPTSIGGIDVSLLVSIALVPPDQVIEPDIHWDWEVIFTEVTSDLQPPLTNTDP</sequence>
<feature type="region of interest" description="Disordered" evidence="2">
    <location>
        <begin position="1"/>
        <end position="154"/>
    </location>
</feature>
<feature type="compositionally biased region" description="Basic residues" evidence="2">
    <location>
        <begin position="108"/>
        <end position="117"/>
    </location>
</feature>
<dbReference type="Proteomes" id="UP000053201">
    <property type="component" value="Unassembled WGS sequence"/>
</dbReference>
<evidence type="ECO:0000256" key="1">
    <source>
        <dbReference type="ARBA" id="ARBA00022794"/>
    </source>
</evidence>
<dbReference type="GO" id="GO:0005929">
    <property type="term" value="C:cilium"/>
    <property type="evidence" value="ECO:0007669"/>
    <property type="project" value="TreeGrafter"/>
</dbReference>
<evidence type="ECO:0000313" key="3">
    <source>
        <dbReference type="EMBL" id="KND03813.1"/>
    </source>
</evidence>
<accession>A0A0L0HRR8</accession>
<gene>
    <name evidence="3" type="ORF">SPPG_01269</name>
</gene>
<feature type="compositionally biased region" description="Pro residues" evidence="2">
    <location>
        <begin position="34"/>
        <end position="44"/>
    </location>
</feature>